<evidence type="ECO:0000259" key="2">
    <source>
        <dbReference type="PROSITE" id="PS50943"/>
    </source>
</evidence>
<name>A0A348AK40_9FIRM</name>
<dbReference type="KEGG" id="mana:MAMMFC1_02122"/>
<dbReference type="AlphaFoldDB" id="A0A348AK40"/>
<dbReference type="PROSITE" id="PS50943">
    <property type="entry name" value="HTH_CROC1"/>
    <property type="match status" value="1"/>
</dbReference>
<reference evidence="3 4" key="1">
    <citation type="journal article" date="2018" name="Int. J. Syst. Evol. Microbiol.">
        <title>Methylomusa anaerophila gen. nov., sp. nov., an anaerobic methanol-utilizing bacterium isolated from a microbial fuel cell.</title>
        <authorList>
            <person name="Amano N."/>
            <person name="Yamamuro A."/>
            <person name="Miyahara M."/>
            <person name="Kouzuma A."/>
            <person name="Abe T."/>
            <person name="Watanabe K."/>
        </authorList>
    </citation>
    <scope>NUCLEOTIDE SEQUENCE [LARGE SCALE GENOMIC DNA]</scope>
    <source>
        <strain evidence="3 4">MMFC1</strain>
    </source>
</reference>
<dbReference type="InterPro" id="IPR050807">
    <property type="entry name" value="TransReg_Diox_bact_type"/>
</dbReference>
<dbReference type="SMART" id="SM00530">
    <property type="entry name" value="HTH_XRE"/>
    <property type="match status" value="1"/>
</dbReference>
<dbReference type="InterPro" id="IPR010982">
    <property type="entry name" value="Lambda_DNA-bd_dom_sf"/>
</dbReference>
<proteinExistence type="predicted"/>
<protein>
    <submittedName>
        <fullName evidence="3">HTH-type transcriptional regulator SinR</fullName>
    </submittedName>
</protein>
<dbReference type="Proteomes" id="UP000276437">
    <property type="component" value="Chromosome"/>
</dbReference>
<dbReference type="Gene3D" id="1.10.260.40">
    <property type="entry name" value="lambda repressor-like DNA-binding domains"/>
    <property type="match status" value="1"/>
</dbReference>
<organism evidence="3 4">
    <name type="scientific">Methylomusa anaerophila</name>
    <dbReference type="NCBI Taxonomy" id="1930071"/>
    <lineage>
        <taxon>Bacteria</taxon>
        <taxon>Bacillati</taxon>
        <taxon>Bacillota</taxon>
        <taxon>Negativicutes</taxon>
        <taxon>Selenomonadales</taxon>
        <taxon>Sporomusaceae</taxon>
        <taxon>Methylomusa</taxon>
    </lineage>
</organism>
<dbReference type="InterPro" id="IPR001387">
    <property type="entry name" value="Cro/C1-type_HTH"/>
</dbReference>
<accession>A0A348AK40</accession>
<dbReference type="PANTHER" id="PTHR46797">
    <property type="entry name" value="HTH-TYPE TRANSCRIPTIONAL REGULATOR"/>
    <property type="match status" value="1"/>
</dbReference>
<keyword evidence="4" id="KW-1185">Reference proteome</keyword>
<feature type="domain" description="HTH cro/C1-type" evidence="2">
    <location>
        <begin position="7"/>
        <end position="61"/>
    </location>
</feature>
<gene>
    <name evidence="3" type="primary">sinR_4</name>
    <name evidence="3" type="ORF">MAMMFC1_02122</name>
</gene>
<dbReference type="GO" id="GO:0003700">
    <property type="term" value="F:DNA-binding transcription factor activity"/>
    <property type="evidence" value="ECO:0007669"/>
    <property type="project" value="TreeGrafter"/>
</dbReference>
<evidence type="ECO:0000313" key="4">
    <source>
        <dbReference type="Proteomes" id="UP000276437"/>
    </source>
</evidence>
<dbReference type="GO" id="GO:0003677">
    <property type="term" value="F:DNA binding"/>
    <property type="evidence" value="ECO:0007669"/>
    <property type="project" value="UniProtKB-KW"/>
</dbReference>
<sequence>MNIGGRIREIRKQSGLKINQLAETVGIDRVYLSDIERGKSTPSLKTLEAICTALNISLSDFFAEQGQELDPEIRRLVDTVKKLTPEQREYLQKLLETISNN</sequence>
<dbReference type="GO" id="GO:0005829">
    <property type="term" value="C:cytosol"/>
    <property type="evidence" value="ECO:0007669"/>
    <property type="project" value="TreeGrafter"/>
</dbReference>
<dbReference type="RefSeq" id="WP_197723972.1">
    <property type="nucleotide sequence ID" value="NZ_AP018449.1"/>
</dbReference>
<dbReference type="PANTHER" id="PTHR46797:SF1">
    <property type="entry name" value="METHYLPHOSPHONATE SYNTHASE"/>
    <property type="match status" value="1"/>
</dbReference>
<dbReference type="CDD" id="cd00093">
    <property type="entry name" value="HTH_XRE"/>
    <property type="match status" value="1"/>
</dbReference>
<evidence type="ECO:0000313" key="3">
    <source>
        <dbReference type="EMBL" id="BBB91438.1"/>
    </source>
</evidence>
<dbReference type="SUPFAM" id="SSF47413">
    <property type="entry name" value="lambda repressor-like DNA-binding domains"/>
    <property type="match status" value="1"/>
</dbReference>
<dbReference type="Pfam" id="PF01381">
    <property type="entry name" value="HTH_3"/>
    <property type="match status" value="1"/>
</dbReference>
<evidence type="ECO:0000256" key="1">
    <source>
        <dbReference type="ARBA" id="ARBA00023125"/>
    </source>
</evidence>
<dbReference type="EMBL" id="AP018449">
    <property type="protein sequence ID" value="BBB91438.1"/>
    <property type="molecule type" value="Genomic_DNA"/>
</dbReference>
<keyword evidence="1" id="KW-0238">DNA-binding</keyword>